<keyword evidence="1" id="KW-0175">Coiled coil</keyword>
<keyword evidence="4" id="KW-1185">Reference proteome</keyword>
<evidence type="ECO:0000313" key="3">
    <source>
        <dbReference type="EMBL" id="KAJ7722617.1"/>
    </source>
</evidence>
<organism evidence="3 4">
    <name type="scientific">Mycena metata</name>
    <dbReference type="NCBI Taxonomy" id="1033252"/>
    <lineage>
        <taxon>Eukaryota</taxon>
        <taxon>Fungi</taxon>
        <taxon>Dikarya</taxon>
        <taxon>Basidiomycota</taxon>
        <taxon>Agaricomycotina</taxon>
        <taxon>Agaricomycetes</taxon>
        <taxon>Agaricomycetidae</taxon>
        <taxon>Agaricales</taxon>
        <taxon>Marasmiineae</taxon>
        <taxon>Mycenaceae</taxon>
        <taxon>Mycena</taxon>
    </lineage>
</organism>
<feature type="coiled-coil region" evidence="1">
    <location>
        <begin position="198"/>
        <end position="267"/>
    </location>
</feature>
<dbReference type="EMBL" id="JARKIB010000218">
    <property type="protein sequence ID" value="KAJ7722617.1"/>
    <property type="molecule type" value="Genomic_DNA"/>
</dbReference>
<feature type="compositionally biased region" description="Acidic residues" evidence="2">
    <location>
        <begin position="365"/>
        <end position="383"/>
    </location>
</feature>
<accession>A0AAD7HLE2</accession>
<gene>
    <name evidence="3" type="ORF">B0H16DRAFT_348353</name>
</gene>
<feature type="region of interest" description="Disordered" evidence="2">
    <location>
        <begin position="345"/>
        <end position="383"/>
    </location>
</feature>
<reference evidence="3" key="1">
    <citation type="submission" date="2023-03" db="EMBL/GenBank/DDBJ databases">
        <title>Massive genome expansion in bonnet fungi (Mycena s.s.) driven by repeated elements and novel gene families across ecological guilds.</title>
        <authorList>
            <consortium name="Lawrence Berkeley National Laboratory"/>
            <person name="Harder C.B."/>
            <person name="Miyauchi S."/>
            <person name="Viragh M."/>
            <person name="Kuo A."/>
            <person name="Thoen E."/>
            <person name="Andreopoulos B."/>
            <person name="Lu D."/>
            <person name="Skrede I."/>
            <person name="Drula E."/>
            <person name="Henrissat B."/>
            <person name="Morin E."/>
            <person name="Kohler A."/>
            <person name="Barry K."/>
            <person name="LaButti K."/>
            <person name="Morin E."/>
            <person name="Salamov A."/>
            <person name="Lipzen A."/>
            <person name="Mereny Z."/>
            <person name="Hegedus B."/>
            <person name="Baldrian P."/>
            <person name="Stursova M."/>
            <person name="Weitz H."/>
            <person name="Taylor A."/>
            <person name="Grigoriev I.V."/>
            <person name="Nagy L.G."/>
            <person name="Martin F."/>
            <person name="Kauserud H."/>
        </authorList>
    </citation>
    <scope>NUCLEOTIDE SEQUENCE</scope>
    <source>
        <strain evidence="3">CBHHK182m</strain>
    </source>
</reference>
<evidence type="ECO:0000256" key="1">
    <source>
        <dbReference type="SAM" id="Coils"/>
    </source>
</evidence>
<evidence type="ECO:0000256" key="2">
    <source>
        <dbReference type="SAM" id="MobiDB-lite"/>
    </source>
</evidence>
<evidence type="ECO:0000313" key="4">
    <source>
        <dbReference type="Proteomes" id="UP001215598"/>
    </source>
</evidence>
<protein>
    <submittedName>
        <fullName evidence="3">Uncharacterized protein</fullName>
    </submittedName>
</protein>
<feature type="non-terminal residue" evidence="3">
    <location>
        <position position="383"/>
    </location>
</feature>
<feature type="coiled-coil region" evidence="1">
    <location>
        <begin position="294"/>
        <end position="326"/>
    </location>
</feature>
<name>A0AAD7HLE2_9AGAR</name>
<dbReference type="AlphaFoldDB" id="A0AAD7HLE2"/>
<comment type="caution">
    <text evidence="3">The sequence shown here is derived from an EMBL/GenBank/DDBJ whole genome shotgun (WGS) entry which is preliminary data.</text>
</comment>
<sequence length="383" mass="43140">MKACWQRAIVEFESKVMRDVSKAEFLTVWAPAYLEAFDESTTRAAFKVTGIIPFNPNFVTAEQMKPSEATSTRGEFPMPQPSPVRAITNSMRLHPPTRFDLSPSNIALSSNLASSSPPQTPSRRRSWDEMENIDPVLWSPSKKMRTLYAHLGSTSTGSLLLSSPKIKSYDTSIIAPVIQHVPRSIKAPDWTLLASDGAEEGYKSRNQLENEIAALQKQLALARQNVVVRDNIIEEANATMIFQNVGLKKMKEALHQQEEKAATDRARLFKGRAQVLSSDEFTNQVKDMNTAKKLKDAGKEAKRVARERKKELREELEKEWAQMKERHVAAVEIWSQECSELLAAKTKKKDLPPKPKLGKKPQIPVEEDDEDDLEDEVIDDGDV</sequence>
<dbReference type="Proteomes" id="UP001215598">
    <property type="component" value="Unassembled WGS sequence"/>
</dbReference>
<proteinExistence type="predicted"/>